<feature type="domain" description="Luciferase-like" evidence="2">
    <location>
        <begin position="15"/>
        <end position="331"/>
    </location>
</feature>
<dbReference type="PANTHER" id="PTHR43244">
    <property type="match status" value="1"/>
</dbReference>
<dbReference type="Gene3D" id="3.20.20.30">
    <property type="entry name" value="Luciferase-like domain"/>
    <property type="match status" value="1"/>
</dbReference>
<proteinExistence type="predicted"/>
<evidence type="ECO:0000256" key="1">
    <source>
        <dbReference type="ARBA" id="ARBA00023002"/>
    </source>
</evidence>
<sequence>MDIGVCVASHVGDIDYVVRAEELGYSHAWLADSQMIWSDCYAALALVADRTSTINIGTGVSVSGTRPAPVTASSIATINALAPGRTFLGIGTGNTAMRIMGHKPQRIADFDQYLDALRPLLRGEEAQHQFEGKTSPIRHIMPDKGFVNFDDPIPLYVSGFGPRSLALAGKYGDGAVMSIPPDAQIMDRMWEMIERGASDSGRDFDRDHYLTCSLTTIVVLDEGETIESPRVKAEAGAMAMASIHYSYDQYRQYGRPPGSRLADIWDDYTAMLSDYDAQRIHQRIHAGHNCWVIPEEERFVTPKLIDATCIVGTADQVIERLQQLEERGLDQLMILPSFDPRYEVLERVGKDIIPHV</sequence>
<reference evidence="3" key="1">
    <citation type="submission" date="2018-05" db="EMBL/GenBank/DDBJ databases">
        <authorList>
            <person name="Lanie J.A."/>
            <person name="Ng W.-L."/>
            <person name="Kazmierczak K.M."/>
            <person name="Andrzejewski T.M."/>
            <person name="Davidsen T.M."/>
            <person name="Wayne K.J."/>
            <person name="Tettelin H."/>
            <person name="Glass J.I."/>
            <person name="Rusch D."/>
            <person name="Podicherti R."/>
            <person name="Tsui H.-C.T."/>
            <person name="Winkler M.E."/>
        </authorList>
    </citation>
    <scope>NUCLEOTIDE SEQUENCE</scope>
</reference>
<accession>A0A381PGW3</accession>
<dbReference type="InterPro" id="IPR036661">
    <property type="entry name" value="Luciferase-like_sf"/>
</dbReference>
<keyword evidence="1" id="KW-0560">Oxidoreductase</keyword>
<dbReference type="Pfam" id="PF00296">
    <property type="entry name" value="Bac_luciferase"/>
    <property type="match status" value="1"/>
</dbReference>
<evidence type="ECO:0000313" key="3">
    <source>
        <dbReference type="EMBL" id="SUZ66180.1"/>
    </source>
</evidence>
<dbReference type="EMBL" id="UINC01000977">
    <property type="protein sequence ID" value="SUZ66180.1"/>
    <property type="molecule type" value="Genomic_DNA"/>
</dbReference>
<gene>
    <name evidence="3" type="ORF">METZ01_LOCUS19034</name>
</gene>
<evidence type="ECO:0000259" key="2">
    <source>
        <dbReference type="Pfam" id="PF00296"/>
    </source>
</evidence>
<dbReference type="AlphaFoldDB" id="A0A381PGW3"/>
<dbReference type="SUPFAM" id="SSF51679">
    <property type="entry name" value="Bacterial luciferase-like"/>
    <property type="match status" value="1"/>
</dbReference>
<dbReference type="InterPro" id="IPR050564">
    <property type="entry name" value="F420-G6PD/mer"/>
</dbReference>
<name>A0A381PGW3_9ZZZZ</name>
<dbReference type="GO" id="GO:0016705">
    <property type="term" value="F:oxidoreductase activity, acting on paired donors, with incorporation or reduction of molecular oxygen"/>
    <property type="evidence" value="ECO:0007669"/>
    <property type="project" value="InterPro"/>
</dbReference>
<organism evidence="3">
    <name type="scientific">marine metagenome</name>
    <dbReference type="NCBI Taxonomy" id="408172"/>
    <lineage>
        <taxon>unclassified sequences</taxon>
        <taxon>metagenomes</taxon>
        <taxon>ecological metagenomes</taxon>
    </lineage>
</organism>
<dbReference type="PANTHER" id="PTHR43244:SF1">
    <property type="entry name" value="5,10-METHYLENETETRAHYDROMETHANOPTERIN REDUCTASE"/>
    <property type="match status" value="1"/>
</dbReference>
<protein>
    <recommendedName>
        <fullName evidence="2">Luciferase-like domain-containing protein</fullName>
    </recommendedName>
</protein>
<dbReference type="InterPro" id="IPR011251">
    <property type="entry name" value="Luciferase-like_dom"/>
</dbReference>